<protein>
    <recommendedName>
        <fullName evidence="7 8">Ribulokinase</fullName>
        <ecNumber evidence="7 8">2.7.1.16</ecNumber>
    </recommendedName>
</protein>
<keyword evidence="4 7" id="KW-0067">ATP-binding</keyword>
<evidence type="ECO:0000256" key="4">
    <source>
        <dbReference type="ARBA" id="ARBA00022840"/>
    </source>
</evidence>
<dbReference type="InterPro" id="IPR005929">
    <property type="entry name" value="Ribulokinase"/>
</dbReference>
<comment type="catalytic activity">
    <reaction evidence="7 9">
        <text>L-ribulose + ATP = L-ribulose 5-phosphate + ADP + H(+)</text>
        <dbReference type="Rhea" id="RHEA:22072"/>
        <dbReference type="ChEBI" id="CHEBI:15378"/>
        <dbReference type="ChEBI" id="CHEBI:16880"/>
        <dbReference type="ChEBI" id="CHEBI:30616"/>
        <dbReference type="ChEBI" id="CHEBI:58226"/>
        <dbReference type="ChEBI" id="CHEBI:456216"/>
        <dbReference type="EC" id="2.7.1.16"/>
    </reaction>
</comment>
<dbReference type="AlphaFoldDB" id="A0A1D3TY02"/>
<dbReference type="CDD" id="cd07781">
    <property type="entry name" value="ASKHA_NBD_FGGY_L-RBK"/>
    <property type="match status" value="1"/>
</dbReference>
<keyword evidence="2 7" id="KW-0547">Nucleotide-binding</keyword>
<evidence type="ECO:0000256" key="7">
    <source>
        <dbReference type="HAMAP-Rule" id="MF_00520"/>
    </source>
</evidence>
<dbReference type="Pfam" id="PF02782">
    <property type="entry name" value="FGGY_C"/>
    <property type="match status" value="1"/>
</dbReference>
<keyword evidence="1 7" id="KW-0808">Transferase</keyword>
<dbReference type="InterPro" id="IPR018483">
    <property type="entry name" value="Carb_kinase_FGGY_CS"/>
</dbReference>
<dbReference type="InterPro" id="IPR043129">
    <property type="entry name" value="ATPase_NBD"/>
</dbReference>
<dbReference type="OrthoDB" id="9805576at2"/>
<reference evidence="12 13" key="1">
    <citation type="submission" date="2016-09" db="EMBL/GenBank/DDBJ databases">
        <authorList>
            <person name="Capua I."/>
            <person name="De Benedictis P."/>
            <person name="Joannis T."/>
            <person name="Lombin L.H."/>
            <person name="Cattoli G."/>
        </authorList>
    </citation>
    <scope>NUCLEOTIDE SEQUENCE [LARGE SCALE GENOMIC DNA]</scope>
    <source>
        <strain evidence="12 13">GluBS11</strain>
    </source>
</reference>
<dbReference type="HAMAP" id="MF_00520">
    <property type="entry name" value="Ribulokinase"/>
    <property type="match status" value="1"/>
</dbReference>
<evidence type="ECO:0000256" key="5">
    <source>
        <dbReference type="ARBA" id="ARBA00022935"/>
    </source>
</evidence>
<keyword evidence="13" id="KW-1185">Reference proteome</keyword>
<dbReference type="Proteomes" id="UP000199315">
    <property type="component" value="Unassembled WGS sequence"/>
</dbReference>
<evidence type="ECO:0000313" key="12">
    <source>
        <dbReference type="EMBL" id="SCP99263.1"/>
    </source>
</evidence>
<dbReference type="PANTHER" id="PTHR43435:SF4">
    <property type="entry name" value="FGGY CARBOHYDRATE KINASE DOMAIN-CONTAINING PROTEIN"/>
    <property type="match status" value="1"/>
</dbReference>
<dbReference type="InterPro" id="IPR018484">
    <property type="entry name" value="FGGY_N"/>
</dbReference>
<dbReference type="GO" id="GO:0005737">
    <property type="term" value="C:cytoplasm"/>
    <property type="evidence" value="ECO:0007669"/>
    <property type="project" value="TreeGrafter"/>
</dbReference>
<evidence type="ECO:0000256" key="1">
    <source>
        <dbReference type="ARBA" id="ARBA00022679"/>
    </source>
</evidence>
<name>A0A1D3TY02_9FIRM</name>
<dbReference type="GO" id="GO:0008741">
    <property type="term" value="F:ribulokinase activity"/>
    <property type="evidence" value="ECO:0007669"/>
    <property type="project" value="UniProtKB-UniRule"/>
</dbReference>
<feature type="domain" description="Carbohydrate kinase FGGY N-terminal" evidence="10">
    <location>
        <begin position="5"/>
        <end position="277"/>
    </location>
</feature>
<proteinExistence type="inferred from homology"/>
<dbReference type="NCBIfam" id="NF003154">
    <property type="entry name" value="PRK04123.1"/>
    <property type="match status" value="1"/>
</dbReference>
<evidence type="ECO:0000256" key="3">
    <source>
        <dbReference type="ARBA" id="ARBA00022777"/>
    </source>
</evidence>
<dbReference type="PANTHER" id="PTHR43435">
    <property type="entry name" value="RIBULOKINASE"/>
    <property type="match status" value="1"/>
</dbReference>
<dbReference type="PROSITE" id="PS00445">
    <property type="entry name" value="FGGY_KINASES_2"/>
    <property type="match status" value="1"/>
</dbReference>
<dbReference type="EC" id="2.7.1.16" evidence="7 8"/>
<gene>
    <name evidence="7" type="primary">araB</name>
    <name evidence="12" type="ORF">SAMN05421730_103624</name>
</gene>
<dbReference type="GO" id="GO:0019150">
    <property type="term" value="F:D-ribulokinase activity"/>
    <property type="evidence" value="ECO:0007669"/>
    <property type="project" value="RHEA"/>
</dbReference>
<accession>A0A1D3TY02</accession>
<dbReference type="EMBL" id="FMKA01000036">
    <property type="protein sequence ID" value="SCP99263.1"/>
    <property type="molecule type" value="Genomic_DNA"/>
</dbReference>
<comment type="catalytic activity">
    <reaction evidence="7">
        <text>D-ribulose + ATP = D-ribulose 5-phosphate + ADP + H(+)</text>
        <dbReference type="Rhea" id="RHEA:17601"/>
        <dbReference type="ChEBI" id="CHEBI:15378"/>
        <dbReference type="ChEBI" id="CHEBI:17173"/>
        <dbReference type="ChEBI" id="CHEBI:30616"/>
        <dbReference type="ChEBI" id="CHEBI:58121"/>
        <dbReference type="ChEBI" id="CHEBI:456216"/>
        <dbReference type="EC" id="2.7.1.16"/>
    </reaction>
</comment>
<evidence type="ECO:0000256" key="8">
    <source>
        <dbReference type="NCBIfam" id="TIGR01234"/>
    </source>
</evidence>
<dbReference type="STRING" id="1619234.SAMN05421730_103624"/>
<dbReference type="GO" id="GO:0005524">
    <property type="term" value="F:ATP binding"/>
    <property type="evidence" value="ECO:0007669"/>
    <property type="project" value="UniProtKB-UniRule"/>
</dbReference>
<sequence length="558" mass="60874">MNQKYVIGLDYGTLSGRAVLARCNNGEIVATAVKAYSHGVMDQYLPDGYTKLPVNWALEHPQDYLDVLDITIPKLLHDSGIAKEDIIGISIDFTSCTVLPIDKNGVPLCMHPEFIHRPNAYVKLWKHHGAQQEADQINALLESRNEITSPRFGGRISSELLIPKVLEIIRNDYEVYEAADEILEAGDWLTRLLTGSQKRSGSMAGYKAWWLPEEGYPKTDFYAALDTRMENIVEDKLSGDICPVGGKIGVLSEEWGNRLGLMQGMAVGASIIDSHAGAPGSGIRQKGQMMLVVGTSSVMVALSDKPYAKKGVCGALKGGIIPGYYALESGLAAVGDMLGWFVERCVPESYANLAKEENVSVHELLTKLGLRCNAGSSGLLALDWWNGNKTPHVDGDLSGVILGMTLRTKPEEIYRALIESTAYGTRMIIETFEEAGIEIAEIIASGGIAEKNPLFMQIYADVTGKAIKLAASNQTAALGSAIYAAVAAGKEKGGYASLGEAVMAMSGVKDLIYHPIDENKIVYERLYEEYKTLSDYFGPKENGVLKRLYEIKVEQTRY</sequence>
<keyword evidence="3 7" id="KW-0418">Kinase</keyword>
<dbReference type="SUPFAM" id="SSF53067">
    <property type="entry name" value="Actin-like ATPase domain"/>
    <property type="match status" value="2"/>
</dbReference>
<dbReference type="PIRSF" id="PIRSF000538">
    <property type="entry name" value="GlpK"/>
    <property type="match status" value="1"/>
</dbReference>
<dbReference type="NCBIfam" id="TIGR01234">
    <property type="entry name" value="L-ribulokinase"/>
    <property type="match status" value="1"/>
</dbReference>
<dbReference type="Pfam" id="PF00370">
    <property type="entry name" value="FGGY_N"/>
    <property type="match status" value="1"/>
</dbReference>
<evidence type="ECO:0000256" key="6">
    <source>
        <dbReference type="ARBA" id="ARBA00023277"/>
    </source>
</evidence>
<feature type="domain" description="Carbohydrate kinase FGGY C-terminal" evidence="11">
    <location>
        <begin position="290"/>
        <end position="488"/>
    </location>
</feature>
<dbReference type="RefSeq" id="WP_091236590.1">
    <property type="nucleotide sequence ID" value="NZ_FMKA01000036.1"/>
</dbReference>
<dbReference type="InterPro" id="IPR000577">
    <property type="entry name" value="Carb_kinase_FGGY"/>
</dbReference>
<evidence type="ECO:0000259" key="10">
    <source>
        <dbReference type="Pfam" id="PF00370"/>
    </source>
</evidence>
<dbReference type="UniPathway" id="UPA00145">
    <property type="reaction ID" value="UER00566"/>
</dbReference>
<dbReference type="GO" id="GO:0019569">
    <property type="term" value="P:L-arabinose catabolic process to D-xylulose 5-phosphate"/>
    <property type="evidence" value="ECO:0007669"/>
    <property type="project" value="UniProtKB-UniRule"/>
</dbReference>
<evidence type="ECO:0000256" key="2">
    <source>
        <dbReference type="ARBA" id="ARBA00022741"/>
    </source>
</evidence>
<evidence type="ECO:0000259" key="11">
    <source>
        <dbReference type="Pfam" id="PF02782"/>
    </source>
</evidence>
<comment type="pathway">
    <text evidence="7 9">Carbohydrate degradation; L-arabinose degradation via L-ribulose; D-xylulose 5-phosphate from L-arabinose (bacterial route): step 2/3.</text>
</comment>
<evidence type="ECO:0000256" key="9">
    <source>
        <dbReference type="RuleBase" id="RU003455"/>
    </source>
</evidence>
<organism evidence="12 13">
    <name type="scientific">Anaerobium acetethylicum</name>
    <dbReference type="NCBI Taxonomy" id="1619234"/>
    <lineage>
        <taxon>Bacteria</taxon>
        <taxon>Bacillati</taxon>
        <taxon>Bacillota</taxon>
        <taxon>Clostridia</taxon>
        <taxon>Lachnospirales</taxon>
        <taxon>Lachnospiraceae</taxon>
        <taxon>Anaerobium</taxon>
    </lineage>
</organism>
<keyword evidence="6 7" id="KW-0119">Carbohydrate metabolism</keyword>
<comment type="similarity">
    <text evidence="7 9">Belongs to the ribulokinase family.</text>
</comment>
<evidence type="ECO:0000313" key="13">
    <source>
        <dbReference type="Proteomes" id="UP000199315"/>
    </source>
</evidence>
<dbReference type="InterPro" id="IPR018485">
    <property type="entry name" value="FGGY_C"/>
</dbReference>
<keyword evidence="5 7" id="KW-0054">Arabinose catabolism</keyword>
<dbReference type="Gene3D" id="3.30.420.40">
    <property type="match status" value="2"/>
</dbReference>